<evidence type="ECO:0000256" key="1">
    <source>
        <dbReference type="ARBA" id="ARBA00006538"/>
    </source>
</evidence>
<keyword evidence="2" id="KW-0378">Hydrolase</keyword>
<organism evidence="6 7">
    <name type="scientific">Endocarpon pusillum</name>
    <dbReference type="NCBI Taxonomy" id="364733"/>
    <lineage>
        <taxon>Eukaryota</taxon>
        <taxon>Fungi</taxon>
        <taxon>Dikarya</taxon>
        <taxon>Ascomycota</taxon>
        <taxon>Pezizomycotina</taxon>
        <taxon>Eurotiomycetes</taxon>
        <taxon>Chaetothyriomycetidae</taxon>
        <taxon>Verrucariales</taxon>
        <taxon>Verrucariaceae</taxon>
        <taxon>Endocarpon</taxon>
    </lineage>
</organism>
<comment type="similarity">
    <text evidence="1">Belongs to the C/M/P thioester hydrolase family.</text>
</comment>
<dbReference type="InterPro" id="IPR003703">
    <property type="entry name" value="Acyl_CoA_thio"/>
</dbReference>
<dbReference type="PANTHER" id="PTHR11066">
    <property type="entry name" value="ACYL-COA THIOESTERASE"/>
    <property type="match status" value="1"/>
</dbReference>
<accession>A0A8H7ADQ6</accession>
<dbReference type="Gene3D" id="2.40.160.210">
    <property type="entry name" value="Acyl-CoA thioesterase, double hotdog domain"/>
    <property type="match status" value="1"/>
</dbReference>
<feature type="region of interest" description="Disordered" evidence="3">
    <location>
        <begin position="141"/>
        <end position="181"/>
    </location>
</feature>
<keyword evidence="7" id="KW-1185">Reference proteome</keyword>
<dbReference type="InterPro" id="IPR049449">
    <property type="entry name" value="TesB_ACOT8-like_N"/>
</dbReference>
<dbReference type="GO" id="GO:0047617">
    <property type="term" value="F:fatty acyl-CoA hydrolase activity"/>
    <property type="evidence" value="ECO:0007669"/>
    <property type="project" value="InterPro"/>
</dbReference>
<dbReference type="CDD" id="cd03445">
    <property type="entry name" value="Thioesterase_II_repeat2"/>
    <property type="match status" value="1"/>
</dbReference>
<dbReference type="OrthoDB" id="68328at2759"/>
<dbReference type="InterPro" id="IPR049450">
    <property type="entry name" value="ACOT8-like_C"/>
</dbReference>
<gene>
    <name evidence="6" type="ORF">GJ744_011032</name>
</gene>
<dbReference type="GO" id="GO:0005782">
    <property type="term" value="C:peroxisomal matrix"/>
    <property type="evidence" value="ECO:0007669"/>
    <property type="project" value="UniProtKB-SubCell"/>
</dbReference>
<dbReference type="GO" id="GO:0009062">
    <property type="term" value="P:fatty acid catabolic process"/>
    <property type="evidence" value="ECO:0007669"/>
    <property type="project" value="TreeGrafter"/>
</dbReference>
<proteinExistence type="inferred from homology"/>
<dbReference type="FunFam" id="3.10.129.10:FF:000074">
    <property type="entry name" value="Acyl-CoA thioesterase II"/>
    <property type="match status" value="1"/>
</dbReference>
<evidence type="ECO:0000313" key="7">
    <source>
        <dbReference type="Proteomes" id="UP000606974"/>
    </source>
</evidence>
<feature type="domain" description="Acyl-CoA thioesterase-like N-terminal HotDog" evidence="4">
    <location>
        <begin position="47"/>
        <end position="132"/>
    </location>
</feature>
<dbReference type="CDD" id="cd03444">
    <property type="entry name" value="Thioesterase_II_repeat1"/>
    <property type="match status" value="1"/>
</dbReference>
<dbReference type="AlphaFoldDB" id="A0A8H7ADQ6"/>
<evidence type="ECO:0000259" key="5">
    <source>
        <dbReference type="Pfam" id="PF20789"/>
    </source>
</evidence>
<name>A0A8H7ADQ6_9EURO</name>
<dbReference type="PANTHER" id="PTHR11066:SF34">
    <property type="entry name" value="ACYL-COENZYME A THIOESTERASE 8"/>
    <property type="match status" value="1"/>
</dbReference>
<dbReference type="Proteomes" id="UP000606974">
    <property type="component" value="Unassembled WGS sequence"/>
</dbReference>
<dbReference type="GO" id="GO:0006637">
    <property type="term" value="P:acyl-CoA metabolic process"/>
    <property type="evidence" value="ECO:0007669"/>
    <property type="project" value="InterPro"/>
</dbReference>
<dbReference type="InterPro" id="IPR042171">
    <property type="entry name" value="Acyl-CoA_hotdog"/>
</dbReference>
<evidence type="ECO:0000256" key="3">
    <source>
        <dbReference type="SAM" id="MobiDB-lite"/>
    </source>
</evidence>
<evidence type="ECO:0008006" key="8">
    <source>
        <dbReference type="Google" id="ProtNLM"/>
    </source>
</evidence>
<feature type="domain" description="Acyl-CoA thioesterase-like C-terminal" evidence="5">
    <location>
        <begin position="237"/>
        <end position="383"/>
    </location>
</feature>
<sequence length="400" mass="44562">MSSPTQKPRPTLIKPPPPLPQASPIETLLQLHPLTDISPTVYTNAYPLWHPPGARGIYGGAAIAQSLSAAQATIPLHFVVHSMHCYFVLAGDSEIPVIYEVERVRDGRSFVTRTVQARQRGRCIFTTTISFMREGSGGEIKLEHQSGMPTDVEMPPEGRGNARQGTGNASIGGDDGSTPFESVKCRVSRLRDGRPEERRTRQWIRAKGRISDGLVGIEAGGDTLDQGQGVVPAPKGDNHQAHLSALAYMSDSYFIGTIARVHNLIRYSTRSSIEKTLKNFHGSDKEKEEMRAHMEKIAREDDDETAAFDANRDREGTSQKQIGMMVSLDHSIYFHNPRNFRADEWMFSEMNSPWAGEGRGLVWQRIWSKDGVLIATCIQEGLVRLKQEQETTPSIEIWSR</sequence>
<evidence type="ECO:0000256" key="2">
    <source>
        <dbReference type="ARBA" id="ARBA00022801"/>
    </source>
</evidence>
<protein>
    <recommendedName>
        <fullName evidence="8">Acyl-CoA thioesterase II</fullName>
    </recommendedName>
</protein>
<dbReference type="Pfam" id="PF20789">
    <property type="entry name" value="4HBT_3C"/>
    <property type="match status" value="1"/>
</dbReference>
<dbReference type="Pfam" id="PF13622">
    <property type="entry name" value="4HBT_3"/>
    <property type="match status" value="1"/>
</dbReference>
<evidence type="ECO:0000259" key="4">
    <source>
        <dbReference type="Pfam" id="PF13622"/>
    </source>
</evidence>
<evidence type="ECO:0000313" key="6">
    <source>
        <dbReference type="EMBL" id="KAF7507008.1"/>
    </source>
</evidence>
<reference evidence="6" key="1">
    <citation type="submission" date="2020-02" db="EMBL/GenBank/DDBJ databases">
        <authorList>
            <person name="Palmer J.M."/>
        </authorList>
    </citation>
    <scope>NUCLEOTIDE SEQUENCE</scope>
    <source>
        <strain evidence="6">EPUS1.4</strain>
        <tissue evidence="6">Thallus</tissue>
    </source>
</reference>
<dbReference type="InterPro" id="IPR029069">
    <property type="entry name" value="HotDog_dom_sf"/>
</dbReference>
<comment type="caution">
    <text evidence="6">The sequence shown here is derived from an EMBL/GenBank/DDBJ whole genome shotgun (WGS) entry which is preliminary data.</text>
</comment>
<dbReference type="SUPFAM" id="SSF54637">
    <property type="entry name" value="Thioesterase/thiol ester dehydrase-isomerase"/>
    <property type="match status" value="2"/>
</dbReference>
<dbReference type="EMBL" id="JAACFV010000076">
    <property type="protein sequence ID" value="KAF7507008.1"/>
    <property type="molecule type" value="Genomic_DNA"/>
</dbReference>